<sequence>MEVFVEDIERFSKKLKHIRKGNPILWDDITTDGNCFFHALIFADTNVMLHKKDKKIIQMRQSIVDSMNSEKIAGYNKDIFRNGRVTSDGLTWPYADTDVIMASSKYIGKIIVVLNIGVNGGVTMMRPNIPLHNNNIIFLICDNSIHYVVFNSYKRITIDNKLKEALKRIEKKKLKEGIAEDENGVITTSFLLSEIEPNNTKKIYKNKYKTNKTNKRNKRNSISLAKEKRKKQKEQIEKQIIDNSYLAKQMDIQYQINDNSAYARQLHSQMVRSLNNREIARALQSEYNKE</sequence>
<evidence type="ECO:0000313" key="1">
    <source>
        <dbReference type="EMBL" id="QHT32292.1"/>
    </source>
</evidence>
<dbReference type="InterPro" id="IPR019400">
    <property type="entry name" value="Peptidase_C65_otubain"/>
</dbReference>
<proteinExistence type="predicted"/>
<dbReference type="AlphaFoldDB" id="A0A6C0EU66"/>
<dbReference type="Pfam" id="PF10275">
    <property type="entry name" value="Peptidase_C65"/>
    <property type="match status" value="1"/>
</dbReference>
<dbReference type="EMBL" id="MN738934">
    <property type="protein sequence ID" value="QHT32292.1"/>
    <property type="molecule type" value="Genomic_DNA"/>
</dbReference>
<name>A0A6C0EU66_9ZZZZ</name>
<reference evidence="1" key="1">
    <citation type="journal article" date="2020" name="Nature">
        <title>Giant virus diversity and host interactions through global metagenomics.</title>
        <authorList>
            <person name="Schulz F."/>
            <person name="Roux S."/>
            <person name="Paez-Espino D."/>
            <person name="Jungbluth S."/>
            <person name="Walsh D.A."/>
            <person name="Denef V.J."/>
            <person name="McMahon K.D."/>
            <person name="Konstantinidis K.T."/>
            <person name="Eloe-Fadrosh E.A."/>
            <person name="Kyrpides N.C."/>
            <person name="Woyke T."/>
        </authorList>
    </citation>
    <scope>NUCLEOTIDE SEQUENCE</scope>
    <source>
        <strain evidence="1">GVMAG-M-3300009159-65</strain>
    </source>
</reference>
<organism evidence="1">
    <name type="scientific">viral metagenome</name>
    <dbReference type="NCBI Taxonomy" id="1070528"/>
    <lineage>
        <taxon>unclassified sequences</taxon>
        <taxon>metagenomes</taxon>
        <taxon>organismal metagenomes</taxon>
    </lineage>
</organism>
<evidence type="ECO:0008006" key="2">
    <source>
        <dbReference type="Google" id="ProtNLM"/>
    </source>
</evidence>
<dbReference type="CDD" id="cd22744">
    <property type="entry name" value="OTU"/>
    <property type="match status" value="1"/>
</dbReference>
<dbReference type="Gene3D" id="3.90.70.80">
    <property type="match status" value="1"/>
</dbReference>
<protein>
    <recommendedName>
        <fullName evidence="2">OTU domain-containing protein</fullName>
    </recommendedName>
</protein>
<accession>A0A6C0EU66</accession>